<protein>
    <submittedName>
        <fullName evidence="1">Uncharacterized protein</fullName>
    </submittedName>
</protein>
<comment type="caution">
    <text evidence="1">The sequence shown here is derived from an EMBL/GenBank/DDBJ whole genome shotgun (WGS) entry which is preliminary data.</text>
</comment>
<keyword evidence="2" id="KW-1185">Reference proteome</keyword>
<evidence type="ECO:0000313" key="2">
    <source>
        <dbReference type="Proteomes" id="UP000033423"/>
    </source>
</evidence>
<name>A0A0F3GPQ9_9BACT</name>
<organism evidence="1 2">
    <name type="scientific">Candidatus Magnetobacterium bavaricum</name>
    <dbReference type="NCBI Taxonomy" id="29290"/>
    <lineage>
        <taxon>Bacteria</taxon>
        <taxon>Pseudomonadati</taxon>
        <taxon>Nitrospirota</taxon>
        <taxon>Thermodesulfovibrionia</taxon>
        <taxon>Thermodesulfovibrionales</taxon>
        <taxon>Candidatus Magnetobacteriaceae</taxon>
        <taxon>Candidatus Magnetobacterium</taxon>
    </lineage>
</organism>
<dbReference type="Proteomes" id="UP000033423">
    <property type="component" value="Unassembled WGS sequence"/>
</dbReference>
<reference evidence="1 2" key="1">
    <citation type="submission" date="2015-02" db="EMBL/GenBank/DDBJ databases">
        <title>Single-cell genomics of uncultivated deep-branching MTB reveals a conserved set of magnetosome genes.</title>
        <authorList>
            <person name="Kolinko S."/>
            <person name="Richter M."/>
            <person name="Glockner F.O."/>
            <person name="Brachmann A."/>
            <person name="Schuler D."/>
        </authorList>
    </citation>
    <scope>NUCLEOTIDE SEQUENCE [LARGE SCALE GENOMIC DNA]</scope>
    <source>
        <strain evidence="1">TM-1</strain>
    </source>
</reference>
<accession>A0A0F3GPQ9</accession>
<evidence type="ECO:0000313" key="1">
    <source>
        <dbReference type="EMBL" id="KJU83920.1"/>
    </source>
</evidence>
<sequence length="50" mass="5526">MAKDYTEIVINLEGEKQHALEGHYPNLILKNLGMVIAVVEVADGGQHNPR</sequence>
<dbReference type="EMBL" id="LACI01001682">
    <property type="protein sequence ID" value="KJU83920.1"/>
    <property type="molecule type" value="Genomic_DNA"/>
</dbReference>
<dbReference type="AlphaFoldDB" id="A0A0F3GPQ9"/>
<proteinExistence type="predicted"/>
<gene>
    <name evidence="1" type="ORF">MBAV_003887</name>
</gene>